<sequence length="125" mass="13899">MGNFSPDINEIIGQNLRAIREKKALTQEGLAFYAQTSAAYIGNIERGEGNPTINTLNRIATVLNVPLSQLLTPAQEQTKETVLSFPSSSFNNYASYFEKLPPSRQQQLLAVLDIMLVKWPLDDEA</sequence>
<dbReference type="GO" id="GO:0003677">
    <property type="term" value="F:DNA binding"/>
    <property type="evidence" value="ECO:0007669"/>
    <property type="project" value="UniProtKB-KW"/>
</dbReference>
<comment type="caution">
    <text evidence="5">The sequence shown here is derived from an EMBL/GenBank/DDBJ whole genome shotgun (WGS) entry which is preliminary data.</text>
</comment>
<dbReference type="PANTHER" id="PTHR46797:SF23">
    <property type="entry name" value="HTH-TYPE TRANSCRIPTIONAL REGULATOR SUTR"/>
    <property type="match status" value="1"/>
</dbReference>
<dbReference type="InterPro" id="IPR010982">
    <property type="entry name" value="Lambda_DNA-bd_dom_sf"/>
</dbReference>
<dbReference type="GO" id="GO:0003700">
    <property type="term" value="F:DNA-binding transcription factor activity"/>
    <property type="evidence" value="ECO:0007669"/>
    <property type="project" value="TreeGrafter"/>
</dbReference>
<keyword evidence="3" id="KW-0804">Transcription</keyword>
<dbReference type="Gene3D" id="1.10.260.40">
    <property type="entry name" value="lambda repressor-like DNA-binding domains"/>
    <property type="match status" value="1"/>
</dbReference>
<dbReference type="InterPro" id="IPR050807">
    <property type="entry name" value="TransReg_Diox_bact_type"/>
</dbReference>
<dbReference type="Pfam" id="PF01381">
    <property type="entry name" value="HTH_3"/>
    <property type="match status" value="1"/>
</dbReference>
<keyword evidence="2" id="KW-0238">DNA-binding</keyword>
<reference evidence="5" key="1">
    <citation type="submission" date="2020-08" db="EMBL/GenBank/DDBJ databases">
        <title>Genome public.</title>
        <authorList>
            <person name="Liu C."/>
            <person name="Sun Q."/>
        </authorList>
    </citation>
    <scope>NUCLEOTIDE SEQUENCE</scope>
    <source>
        <strain evidence="5">NSJ-64</strain>
    </source>
</reference>
<evidence type="ECO:0000256" key="2">
    <source>
        <dbReference type="ARBA" id="ARBA00023125"/>
    </source>
</evidence>
<name>A0A926EPA5_9FIRM</name>
<evidence type="ECO:0000259" key="4">
    <source>
        <dbReference type="PROSITE" id="PS50943"/>
    </source>
</evidence>
<dbReference type="PROSITE" id="PS50943">
    <property type="entry name" value="HTH_CROC1"/>
    <property type="match status" value="1"/>
</dbReference>
<keyword evidence="1" id="KW-0805">Transcription regulation</keyword>
<dbReference type="SUPFAM" id="SSF47413">
    <property type="entry name" value="lambda repressor-like DNA-binding domains"/>
    <property type="match status" value="1"/>
</dbReference>
<dbReference type="Proteomes" id="UP000623678">
    <property type="component" value="Unassembled WGS sequence"/>
</dbReference>
<gene>
    <name evidence="5" type="ORF">H8705_04955</name>
</gene>
<evidence type="ECO:0000256" key="3">
    <source>
        <dbReference type="ARBA" id="ARBA00023163"/>
    </source>
</evidence>
<feature type="domain" description="HTH cro/C1-type" evidence="4">
    <location>
        <begin position="16"/>
        <end position="70"/>
    </location>
</feature>
<evidence type="ECO:0000313" key="6">
    <source>
        <dbReference type="Proteomes" id="UP000623678"/>
    </source>
</evidence>
<keyword evidence="6" id="KW-1185">Reference proteome</keyword>
<dbReference type="PANTHER" id="PTHR46797">
    <property type="entry name" value="HTH-TYPE TRANSCRIPTIONAL REGULATOR"/>
    <property type="match status" value="1"/>
</dbReference>
<dbReference type="InterPro" id="IPR001387">
    <property type="entry name" value="Cro/C1-type_HTH"/>
</dbReference>
<dbReference type="CDD" id="cd00093">
    <property type="entry name" value="HTH_XRE"/>
    <property type="match status" value="1"/>
</dbReference>
<dbReference type="GO" id="GO:0005829">
    <property type="term" value="C:cytosol"/>
    <property type="evidence" value="ECO:0007669"/>
    <property type="project" value="TreeGrafter"/>
</dbReference>
<dbReference type="SMART" id="SM00530">
    <property type="entry name" value="HTH_XRE"/>
    <property type="match status" value="1"/>
</dbReference>
<evidence type="ECO:0000256" key="1">
    <source>
        <dbReference type="ARBA" id="ARBA00023015"/>
    </source>
</evidence>
<protein>
    <submittedName>
        <fullName evidence="5">Helix-turn-helix transcriptional regulator</fullName>
    </submittedName>
</protein>
<dbReference type="EMBL" id="JACRTD010000003">
    <property type="protein sequence ID" value="MBC8584927.1"/>
    <property type="molecule type" value="Genomic_DNA"/>
</dbReference>
<proteinExistence type="predicted"/>
<evidence type="ECO:0000313" key="5">
    <source>
        <dbReference type="EMBL" id="MBC8584927.1"/>
    </source>
</evidence>
<dbReference type="AlphaFoldDB" id="A0A926EPA5"/>
<organism evidence="5 6">
    <name type="scientific">Youxingia wuxianensis</name>
    <dbReference type="NCBI Taxonomy" id="2763678"/>
    <lineage>
        <taxon>Bacteria</taxon>
        <taxon>Bacillati</taxon>
        <taxon>Bacillota</taxon>
        <taxon>Clostridia</taxon>
        <taxon>Eubacteriales</taxon>
        <taxon>Oscillospiraceae</taxon>
        <taxon>Youxingia</taxon>
    </lineage>
</organism>
<dbReference type="RefSeq" id="WP_262394713.1">
    <property type="nucleotide sequence ID" value="NZ_JACRTD010000003.1"/>
</dbReference>
<accession>A0A926EPA5</accession>